<dbReference type="InterPro" id="IPR027417">
    <property type="entry name" value="P-loop_NTPase"/>
</dbReference>
<sequence length="764" mass="85818">MAAASRSTLTDANVLPAMEDGCPPIADVDITEIYCPAHDVPIIADIVFVHGLKGHPRDTWLYGKQNPAQSTAAPECTAWKSSFRTKIFGRSKSVTDHSGSSSPRVGEETSHCFWPYDLLSKDDTISQARILLYGYDSHPTHFYKAGTNRMTITQHAENLMHNVAGVREQCQGRPLIFIAHSLGGILVKGALNESRQMTQRQYSDLLSSCHAIVFMGTPHLGAEIAAWGTMMSNIVGALPGGFSTYSSVLRGLEPDSETLYMITRRFSEILNQAIPDCDKIQICSVQEGLDFAEKLNFPGRLARERQLNNLVAHDDSFDWIWESNFKIWLMSNAKVFWIAGKPASGKSTLVNYIAKHKNTRELVEGAFGKDLLIARFFFDFRGKDGLVNNFEGMRRSLLLQLLTESSTLAAEVQKHFSMKHLDELIMLGDASVLEYVLEANKQPLVFFIDGLDEYQGNKPELLSLINSITKFKVKVCLSSRYEKPFTIAYKNVEFQFRMDILNNPGICAYSESIFATISCPLKPNERRALQRAAKTIAEISAGVFLWARFATSEVFDRVYDGHEIEDTWIQSIITHMPPDLEEVYARILQSMKEEYKEAFGIIFQLINSAERELELSDLYEATVIAGVEFRSLEKSVTSQDLDGFRRYIGVVGAGLVECFPTERDGRFSEDNGASDGETPDRPEASSVRLIHKSVQTYLSKRGWGEILGEQRALGSQHKLWLEICTDFLAGKRVNWSVPQLKRENDVGEIVPCSTFYYYAPPLGR</sequence>
<evidence type="ECO:0000256" key="3">
    <source>
        <dbReference type="SAM" id="MobiDB-lite"/>
    </source>
</evidence>
<reference evidence="6" key="2">
    <citation type="submission" date="2021-08" db="EMBL/GenBank/DDBJ databases">
        <authorList>
            <person name="Gostincar C."/>
            <person name="Sun X."/>
            <person name="Song Z."/>
            <person name="Gunde-Cimerman N."/>
        </authorList>
    </citation>
    <scope>NUCLEOTIDE SEQUENCE</scope>
    <source>
        <strain evidence="6">EXF-9911</strain>
    </source>
</reference>
<dbReference type="Gene3D" id="3.40.50.1820">
    <property type="entry name" value="alpha/beta hydrolase"/>
    <property type="match status" value="1"/>
</dbReference>
<organism evidence="6 7">
    <name type="scientific">Aureobasidium melanogenum</name>
    <name type="common">Aureobasidium pullulans var. melanogenum</name>
    <dbReference type="NCBI Taxonomy" id="46634"/>
    <lineage>
        <taxon>Eukaryota</taxon>
        <taxon>Fungi</taxon>
        <taxon>Dikarya</taxon>
        <taxon>Ascomycota</taxon>
        <taxon>Pezizomycotina</taxon>
        <taxon>Dothideomycetes</taxon>
        <taxon>Dothideomycetidae</taxon>
        <taxon>Dothideales</taxon>
        <taxon>Saccotheciaceae</taxon>
        <taxon>Aureobasidium</taxon>
    </lineage>
</organism>
<evidence type="ECO:0000256" key="2">
    <source>
        <dbReference type="ARBA" id="ARBA00022737"/>
    </source>
</evidence>
<dbReference type="OrthoDB" id="5086500at2759"/>
<evidence type="ECO:0000259" key="4">
    <source>
        <dbReference type="Pfam" id="PF05057"/>
    </source>
</evidence>
<comment type="caution">
    <text evidence="6">The sequence shown here is derived from an EMBL/GenBank/DDBJ whole genome shotgun (WGS) entry which is preliminary data.</text>
</comment>
<evidence type="ECO:0000256" key="1">
    <source>
        <dbReference type="ARBA" id="ARBA00007920"/>
    </source>
</evidence>
<feature type="non-terminal residue" evidence="6">
    <location>
        <position position="1"/>
    </location>
</feature>
<feature type="domain" description="DUF676" evidence="4">
    <location>
        <begin position="155"/>
        <end position="224"/>
    </location>
</feature>
<dbReference type="InterPro" id="IPR007751">
    <property type="entry name" value="DUF676_lipase-like"/>
</dbReference>
<dbReference type="InterPro" id="IPR029058">
    <property type="entry name" value="AB_hydrolase_fold"/>
</dbReference>
<feature type="domain" description="Nephrocystin 3-like N-terminal" evidence="5">
    <location>
        <begin position="316"/>
        <end position="480"/>
    </location>
</feature>
<name>A0A9P8EF13_AURME</name>
<keyword evidence="2" id="KW-0677">Repeat</keyword>
<feature type="region of interest" description="Disordered" evidence="3">
    <location>
        <begin position="666"/>
        <end position="685"/>
    </location>
</feature>
<evidence type="ECO:0000259" key="5">
    <source>
        <dbReference type="Pfam" id="PF24883"/>
    </source>
</evidence>
<dbReference type="Pfam" id="PF05057">
    <property type="entry name" value="DUF676"/>
    <property type="match status" value="1"/>
</dbReference>
<evidence type="ECO:0000313" key="6">
    <source>
        <dbReference type="EMBL" id="KAG9689243.1"/>
    </source>
</evidence>
<dbReference type="PANTHER" id="PTHR10039">
    <property type="entry name" value="AMELOGENIN"/>
    <property type="match status" value="1"/>
</dbReference>
<comment type="similarity">
    <text evidence="1">Belongs to the putative lipase ROG1 family.</text>
</comment>
<protein>
    <recommendedName>
        <fullName evidence="8">NACHT domain-containing protein</fullName>
    </recommendedName>
</protein>
<dbReference type="Pfam" id="PF24883">
    <property type="entry name" value="NPHP3_N"/>
    <property type="match status" value="1"/>
</dbReference>
<dbReference type="AlphaFoldDB" id="A0A9P8EF13"/>
<dbReference type="SUPFAM" id="SSF52540">
    <property type="entry name" value="P-loop containing nucleoside triphosphate hydrolases"/>
    <property type="match status" value="1"/>
</dbReference>
<dbReference type="EMBL" id="JAHFXF010000364">
    <property type="protein sequence ID" value="KAG9689243.1"/>
    <property type="molecule type" value="Genomic_DNA"/>
</dbReference>
<evidence type="ECO:0008006" key="8">
    <source>
        <dbReference type="Google" id="ProtNLM"/>
    </source>
</evidence>
<gene>
    <name evidence="6" type="ORF">KCU76_g9022</name>
</gene>
<dbReference type="InterPro" id="IPR056884">
    <property type="entry name" value="NPHP3-like_N"/>
</dbReference>
<dbReference type="Gene3D" id="3.40.50.300">
    <property type="entry name" value="P-loop containing nucleotide triphosphate hydrolases"/>
    <property type="match status" value="1"/>
</dbReference>
<accession>A0A9P8EF13</accession>
<dbReference type="PANTHER" id="PTHR10039:SF5">
    <property type="entry name" value="NACHT DOMAIN-CONTAINING PROTEIN"/>
    <property type="match status" value="1"/>
</dbReference>
<reference evidence="6" key="1">
    <citation type="journal article" date="2021" name="J Fungi (Basel)">
        <title>Virulence traits and population genomics of the black yeast Aureobasidium melanogenum.</title>
        <authorList>
            <person name="Cernosa A."/>
            <person name="Sun X."/>
            <person name="Gostincar C."/>
            <person name="Fang C."/>
            <person name="Gunde-Cimerman N."/>
            <person name="Song Z."/>
        </authorList>
    </citation>
    <scope>NUCLEOTIDE SEQUENCE</scope>
    <source>
        <strain evidence="6">EXF-9911</strain>
    </source>
</reference>
<evidence type="ECO:0000313" key="7">
    <source>
        <dbReference type="Proteomes" id="UP000779574"/>
    </source>
</evidence>
<dbReference type="SUPFAM" id="SSF53474">
    <property type="entry name" value="alpha/beta-Hydrolases"/>
    <property type="match status" value="1"/>
</dbReference>
<proteinExistence type="inferred from homology"/>
<dbReference type="Proteomes" id="UP000779574">
    <property type="component" value="Unassembled WGS sequence"/>
</dbReference>